<protein>
    <submittedName>
        <fullName evidence="2">Uncharacterized protein</fullName>
    </submittedName>
</protein>
<organism evidence="2 3">
    <name type="scientific">Clathrospora elynae</name>
    <dbReference type="NCBI Taxonomy" id="706981"/>
    <lineage>
        <taxon>Eukaryota</taxon>
        <taxon>Fungi</taxon>
        <taxon>Dikarya</taxon>
        <taxon>Ascomycota</taxon>
        <taxon>Pezizomycotina</taxon>
        <taxon>Dothideomycetes</taxon>
        <taxon>Pleosporomycetidae</taxon>
        <taxon>Pleosporales</taxon>
        <taxon>Diademaceae</taxon>
        <taxon>Clathrospora</taxon>
    </lineage>
</organism>
<proteinExistence type="predicted"/>
<keyword evidence="3" id="KW-1185">Reference proteome</keyword>
<evidence type="ECO:0000313" key="3">
    <source>
        <dbReference type="Proteomes" id="UP000800038"/>
    </source>
</evidence>
<dbReference type="EMBL" id="ML976032">
    <property type="protein sequence ID" value="KAF1942768.1"/>
    <property type="molecule type" value="Genomic_DNA"/>
</dbReference>
<evidence type="ECO:0000313" key="2">
    <source>
        <dbReference type="EMBL" id="KAF1942768.1"/>
    </source>
</evidence>
<accession>A0A6A5SSR0</accession>
<dbReference type="AlphaFoldDB" id="A0A6A5SSR0"/>
<evidence type="ECO:0000256" key="1">
    <source>
        <dbReference type="SAM" id="Coils"/>
    </source>
</evidence>
<gene>
    <name evidence="2" type="ORF">EJ02DRAFT_465582</name>
</gene>
<dbReference type="Proteomes" id="UP000800038">
    <property type="component" value="Unassembled WGS sequence"/>
</dbReference>
<name>A0A6A5SSR0_9PLEO</name>
<reference evidence="2" key="1">
    <citation type="journal article" date="2020" name="Stud. Mycol.">
        <title>101 Dothideomycetes genomes: a test case for predicting lifestyles and emergence of pathogens.</title>
        <authorList>
            <person name="Haridas S."/>
            <person name="Albert R."/>
            <person name="Binder M."/>
            <person name="Bloem J."/>
            <person name="Labutti K."/>
            <person name="Salamov A."/>
            <person name="Andreopoulos B."/>
            <person name="Baker S."/>
            <person name="Barry K."/>
            <person name="Bills G."/>
            <person name="Bluhm B."/>
            <person name="Cannon C."/>
            <person name="Castanera R."/>
            <person name="Culley D."/>
            <person name="Daum C."/>
            <person name="Ezra D."/>
            <person name="Gonzalez J."/>
            <person name="Henrissat B."/>
            <person name="Kuo A."/>
            <person name="Liang C."/>
            <person name="Lipzen A."/>
            <person name="Lutzoni F."/>
            <person name="Magnuson J."/>
            <person name="Mondo S."/>
            <person name="Nolan M."/>
            <person name="Ohm R."/>
            <person name="Pangilinan J."/>
            <person name="Park H.-J."/>
            <person name="Ramirez L."/>
            <person name="Alfaro M."/>
            <person name="Sun H."/>
            <person name="Tritt A."/>
            <person name="Yoshinaga Y."/>
            <person name="Zwiers L.-H."/>
            <person name="Turgeon B."/>
            <person name="Goodwin S."/>
            <person name="Spatafora J."/>
            <person name="Crous P."/>
            <person name="Grigoriev I."/>
        </authorList>
    </citation>
    <scope>NUCLEOTIDE SEQUENCE</scope>
    <source>
        <strain evidence="2">CBS 161.51</strain>
    </source>
</reference>
<dbReference type="OrthoDB" id="3800141at2759"/>
<feature type="coiled-coil region" evidence="1">
    <location>
        <begin position="112"/>
        <end position="175"/>
    </location>
</feature>
<keyword evidence="1" id="KW-0175">Coiled coil</keyword>
<sequence length="218" mass="25222">MSLNDTIEGLEESNAIEMKFVKNFKAGLNSIADGMMEECLNRKGVLKELKDKLQPEIPATVAAINSSEKAGVIGWMELYIRLCEDAIAEIKGEDDLEKERAEKEHSREIHAIETTLQKRAEQRSRVENMRETLERLCDPESSIREELWKFSKDELTCVRKEEEALENQIARCEERFLRRTSGAEKESMKRTKRMKRYKRVVQHVKKHAENEGIILGAV</sequence>